<feature type="transmembrane region" description="Helical" evidence="2">
    <location>
        <begin position="200"/>
        <end position="218"/>
    </location>
</feature>
<dbReference type="RefSeq" id="WP_252443085.1">
    <property type="nucleotide sequence ID" value="NZ_JAGSOV010000059.1"/>
</dbReference>
<dbReference type="EMBL" id="JAGSOV010000059">
    <property type="protein sequence ID" value="MCO1658763.1"/>
    <property type="molecule type" value="Genomic_DNA"/>
</dbReference>
<dbReference type="Pfam" id="PF01478">
    <property type="entry name" value="Peptidase_A24"/>
    <property type="match status" value="1"/>
</dbReference>
<evidence type="ECO:0000259" key="3">
    <source>
        <dbReference type="Pfam" id="PF01478"/>
    </source>
</evidence>
<gene>
    <name evidence="4" type="ORF">KDL28_27210</name>
</gene>
<evidence type="ECO:0000256" key="2">
    <source>
        <dbReference type="SAM" id="Phobius"/>
    </source>
</evidence>
<feature type="domain" description="Prepilin type IV endopeptidase peptidase" evidence="3">
    <location>
        <begin position="76"/>
        <end position="177"/>
    </location>
</feature>
<feature type="transmembrane region" description="Helical" evidence="2">
    <location>
        <begin position="67"/>
        <end position="85"/>
    </location>
</feature>
<sequence>MAGNVLVVALVGGIGAVVGAAAGWVARRLLARLARGVVLRGPWCEVALAVGWGAVGTGWASGRVPGPWLPALLGLGWLGVAVAAVDLRHRRIPDALTLPALPLALLCTLPLGVGVTARAAAGAAVAAAAHAAVHLLSRRALGAGDVKLAAPLGAVLAAAAWPAVPLAALLAALLTAGAGVVGLVSGSVRRGAAIAHGPSMVLAAGLVTAWLVTTPTGLPPPG</sequence>
<dbReference type="EC" id="3.4.23.43" evidence="4"/>
<protein>
    <submittedName>
        <fullName evidence="4">Prepilin peptidase</fullName>
        <ecNumber evidence="4">3.4.23.43</ecNumber>
    </submittedName>
</protein>
<dbReference type="Proteomes" id="UP001165283">
    <property type="component" value="Unassembled WGS sequence"/>
</dbReference>
<evidence type="ECO:0000256" key="1">
    <source>
        <dbReference type="ARBA" id="ARBA00005801"/>
    </source>
</evidence>
<evidence type="ECO:0000313" key="4">
    <source>
        <dbReference type="EMBL" id="MCO1658763.1"/>
    </source>
</evidence>
<keyword evidence="2" id="KW-0472">Membrane</keyword>
<keyword evidence="2" id="KW-1133">Transmembrane helix</keyword>
<dbReference type="PANTHER" id="PTHR30487:SF0">
    <property type="entry name" value="PREPILIN LEADER PEPTIDASE_N-METHYLTRANSFERASE-RELATED"/>
    <property type="match status" value="1"/>
</dbReference>
<proteinExistence type="inferred from homology"/>
<dbReference type="InterPro" id="IPR050882">
    <property type="entry name" value="Prepilin_peptidase/N-MTase"/>
</dbReference>
<dbReference type="Gene3D" id="1.20.120.1220">
    <property type="match status" value="1"/>
</dbReference>
<feature type="transmembrane region" description="Helical" evidence="2">
    <location>
        <begin position="6"/>
        <end position="25"/>
    </location>
</feature>
<comment type="caution">
    <text evidence="4">The sequence shown here is derived from an EMBL/GenBank/DDBJ whole genome shotgun (WGS) entry which is preliminary data.</text>
</comment>
<name>A0ABT1A6Z0_9PSEU</name>
<keyword evidence="4" id="KW-0378">Hydrolase</keyword>
<organism evidence="4 5">
    <name type="scientific">Pseudonocardia humida</name>
    <dbReference type="NCBI Taxonomy" id="2800819"/>
    <lineage>
        <taxon>Bacteria</taxon>
        <taxon>Bacillati</taxon>
        <taxon>Actinomycetota</taxon>
        <taxon>Actinomycetes</taxon>
        <taxon>Pseudonocardiales</taxon>
        <taxon>Pseudonocardiaceae</taxon>
        <taxon>Pseudonocardia</taxon>
    </lineage>
</organism>
<dbReference type="PANTHER" id="PTHR30487">
    <property type="entry name" value="TYPE 4 PREPILIN-LIKE PROTEINS LEADER PEPTIDE-PROCESSING ENZYME"/>
    <property type="match status" value="1"/>
</dbReference>
<evidence type="ECO:0000313" key="5">
    <source>
        <dbReference type="Proteomes" id="UP001165283"/>
    </source>
</evidence>
<keyword evidence="2" id="KW-0812">Transmembrane</keyword>
<comment type="similarity">
    <text evidence="1">Belongs to the peptidase A24 family.</text>
</comment>
<reference evidence="4" key="1">
    <citation type="submission" date="2021-04" db="EMBL/GenBank/DDBJ databases">
        <title>Pseudonocardia sp. nov., isolated from sandy soil of mangrove forest.</title>
        <authorList>
            <person name="Zan Z."/>
            <person name="Huang R."/>
            <person name="Liu W."/>
        </authorList>
    </citation>
    <scope>NUCLEOTIDE SEQUENCE</scope>
    <source>
        <strain evidence="4">S2-4</strain>
    </source>
</reference>
<dbReference type="InterPro" id="IPR000045">
    <property type="entry name" value="Prepilin_IV_endopep_pep"/>
</dbReference>
<accession>A0ABT1A6Z0</accession>
<feature type="transmembrane region" description="Helical" evidence="2">
    <location>
        <begin position="37"/>
        <end position="55"/>
    </location>
</feature>
<feature type="transmembrane region" description="Helical" evidence="2">
    <location>
        <begin position="170"/>
        <end position="188"/>
    </location>
</feature>
<feature type="transmembrane region" description="Helical" evidence="2">
    <location>
        <begin position="92"/>
        <end position="113"/>
    </location>
</feature>
<keyword evidence="5" id="KW-1185">Reference proteome</keyword>
<dbReference type="GO" id="GO:0004190">
    <property type="term" value="F:aspartic-type endopeptidase activity"/>
    <property type="evidence" value="ECO:0007669"/>
    <property type="project" value="UniProtKB-EC"/>
</dbReference>